<dbReference type="Proteomes" id="UP001375743">
    <property type="component" value="Unassembled WGS sequence"/>
</dbReference>
<sequence length="231" mass="24947">MSSEITKRDTSDIASFLEEMRRLPAASKAGTRGRLIFALDATASREPTWDLASHVQNEMFLEAGHLGGLEVQLVFYRGFGECKASAWVRDGQELVRLMRGVRCVAGKTQIGRVLRHAVNETRKKSVQALVFVGDCMEEDVDALGELAGELGLLGVRAFMFHEGDDPSAARAFRHIATLTRGAYCRFASGSAQELKALLAGVAAYAAGGTAAVAVLARRSGGVVRLLEHQLR</sequence>
<accession>A0ABU8XX61</accession>
<evidence type="ECO:0000313" key="2">
    <source>
        <dbReference type="Proteomes" id="UP001375743"/>
    </source>
</evidence>
<dbReference type="EMBL" id="JBBLZC010000035">
    <property type="protein sequence ID" value="MEK0085806.1"/>
    <property type="molecule type" value="Genomic_DNA"/>
</dbReference>
<dbReference type="SUPFAM" id="SSF53300">
    <property type="entry name" value="vWA-like"/>
    <property type="match status" value="1"/>
</dbReference>
<keyword evidence="2" id="KW-1185">Reference proteome</keyword>
<comment type="caution">
    <text evidence="1">The sequence shown here is derived from an EMBL/GenBank/DDBJ whole genome shotgun (WGS) entry which is preliminary data.</text>
</comment>
<proteinExistence type="predicted"/>
<gene>
    <name evidence="1" type="ORF">U1T56_21845</name>
</gene>
<evidence type="ECO:0000313" key="1">
    <source>
        <dbReference type="EMBL" id="MEK0085806.1"/>
    </source>
</evidence>
<reference evidence="1 2" key="1">
    <citation type="submission" date="2024-01" db="EMBL/GenBank/DDBJ databases">
        <title>Multi-omics insights into the function and evolution of sodium benzoate biodegradation pathways in Benzoatithermus flavus gen. nov., sp. nov. from hot spring.</title>
        <authorList>
            <person name="Hu C.-J."/>
            <person name="Li W.-J."/>
        </authorList>
    </citation>
    <scope>NUCLEOTIDE SEQUENCE [LARGE SCALE GENOMIC DNA]</scope>
    <source>
        <strain evidence="1 2">SYSU G07066</strain>
    </source>
</reference>
<name>A0ABU8XX61_9PROT</name>
<protein>
    <submittedName>
        <fullName evidence="1">VWA domain-containing protein</fullName>
    </submittedName>
</protein>
<dbReference type="InterPro" id="IPR036465">
    <property type="entry name" value="vWFA_dom_sf"/>
</dbReference>
<dbReference type="RefSeq" id="WP_418161655.1">
    <property type="nucleotide sequence ID" value="NZ_JBBLZC010000035.1"/>
</dbReference>
<organism evidence="1 2">
    <name type="scientific">Benzoatithermus flavus</name>
    <dbReference type="NCBI Taxonomy" id="3108223"/>
    <lineage>
        <taxon>Bacteria</taxon>
        <taxon>Pseudomonadati</taxon>
        <taxon>Pseudomonadota</taxon>
        <taxon>Alphaproteobacteria</taxon>
        <taxon>Geminicoccales</taxon>
        <taxon>Geminicoccaceae</taxon>
        <taxon>Benzoatithermus</taxon>
    </lineage>
</organism>